<dbReference type="EMBL" id="AFBR01000083">
    <property type="protein sequence ID" value="EGG51460.1"/>
    <property type="molecule type" value="Genomic_DNA"/>
</dbReference>
<comment type="caution">
    <text evidence="2">The sequence shown here is derived from an EMBL/GenBank/DDBJ whole genome shotgun (WGS) entry which is preliminary data.</text>
</comment>
<organism evidence="2 3">
    <name type="scientific">Paraprevotella xylaniphila YIT 11841</name>
    <dbReference type="NCBI Taxonomy" id="762982"/>
    <lineage>
        <taxon>Bacteria</taxon>
        <taxon>Pseudomonadati</taxon>
        <taxon>Bacteroidota</taxon>
        <taxon>Bacteroidia</taxon>
        <taxon>Bacteroidales</taxon>
        <taxon>Prevotellaceae</taxon>
        <taxon>Paraprevotella</taxon>
    </lineage>
</organism>
<sequence length="70" mass="7838">MCTILLANEFSGLLATVACRKRRGFTESGVNSNQNQFFIHRLLQLGCFLYLCLICRPIFLLPSSSLLPST</sequence>
<dbReference type="HOGENOM" id="CLU_2754276_0_0_10"/>
<accession>F3QX10</accession>
<evidence type="ECO:0000313" key="3">
    <source>
        <dbReference type="Proteomes" id="UP000005546"/>
    </source>
</evidence>
<name>F3QX10_9BACT</name>
<protein>
    <submittedName>
        <fullName evidence="2">Uncharacterized protein</fullName>
    </submittedName>
</protein>
<gene>
    <name evidence="2" type="ORF">HMPREF9442_02744</name>
</gene>
<keyword evidence="1" id="KW-1133">Transmembrane helix</keyword>
<evidence type="ECO:0000256" key="1">
    <source>
        <dbReference type="SAM" id="Phobius"/>
    </source>
</evidence>
<dbReference type="Proteomes" id="UP000005546">
    <property type="component" value="Unassembled WGS sequence"/>
</dbReference>
<keyword evidence="1" id="KW-0812">Transmembrane</keyword>
<keyword evidence="3" id="KW-1185">Reference proteome</keyword>
<dbReference type="STRING" id="762982.HMPREF9442_02744"/>
<reference evidence="2 3" key="1">
    <citation type="submission" date="2011-02" db="EMBL/GenBank/DDBJ databases">
        <authorList>
            <person name="Weinstock G."/>
            <person name="Sodergren E."/>
            <person name="Clifton S."/>
            <person name="Fulton L."/>
            <person name="Fulton B."/>
            <person name="Courtney L."/>
            <person name="Fronick C."/>
            <person name="Harrison M."/>
            <person name="Strong C."/>
            <person name="Farmer C."/>
            <person name="Delahaunty K."/>
            <person name="Markovic C."/>
            <person name="Hall O."/>
            <person name="Minx P."/>
            <person name="Tomlinson C."/>
            <person name="Mitreva M."/>
            <person name="Hou S."/>
            <person name="Chen J."/>
            <person name="Wollam A."/>
            <person name="Pepin K.H."/>
            <person name="Johnson M."/>
            <person name="Bhonagiri V."/>
            <person name="Zhang X."/>
            <person name="Suruliraj S."/>
            <person name="Warren W."/>
            <person name="Chinwalla A."/>
            <person name="Mardis E.R."/>
            <person name="Wilson R.K."/>
        </authorList>
    </citation>
    <scope>NUCLEOTIDE SEQUENCE [LARGE SCALE GENOMIC DNA]</scope>
    <source>
        <strain evidence="2 3">YIT 11841</strain>
    </source>
</reference>
<dbReference type="AlphaFoldDB" id="F3QX10"/>
<evidence type="ECO:0000313" key="2">
    <source>
        <dbReference type="EMBL" id="EGG51460.1"/>
    </source>
</evidence>
<feature type="transmembrane region" description="Helical" evidence="1">
    <location>
        <begin position="42"/>
        <end position="61"/>
    </location>
</feature>
<keyword evidence="1" id="KW-0472">Membrane</keyword>
<proteinExistence type="predicted"/>